<evidence type="ECO:0000256" key="3">
    <source>
        <dbReference type="SAM" id="Phobius"/>
    </source>
</evidence>
<dbReference type="OrthoDB" id="9803828at2"/>
<dbReference type="Gene3D" id="2.60.40.290">
    <property type="match status" value="1"/>
</dbReference>
<dbReference type="InterPro" id="IPR029058">
    <property type="entry name" value="AB_hydrolase_fold"/>
</dbReference>
<evidence type="ECO:0000256" key="1">
    <source>
        <dbReference type="ARBA" id="ARBA00022801"/>
    </source>
</evidence>
<dbReference type="SUPFAM" id="SSF53474">
    <property type="entry name" value="alpha/beta-Hydrolases"/>
    <property type="match status" value="1"/>
</dbReference>
<sequence length="505" mass="53174">MHLLYFLAPCRCGLSGLCHSEKRVKKLLTIVTYVSYRLPAHIDGSRDSRAGRRCRGSGDHPTDRSRTMQVRIHMAAVVGMVMTMLATLGVSVALAPPAHAQVISDIAYAPAQPAGSRGHLLDIYLPSTGMTPRPLLIWHSGSAWTSDDSKPLGAEIAAVFNPLGFAVAVVNVRSSAQAIFPAQVHDIKAAIRYLRANAATYQLDTNRFAMAGDSSGAWLTQMAVFSGGVTALEGTVGTTGVSSAVHVGLAFYSPTDFLQMNSQNLPTGGLDHNSPASPESLLVGCPIQTCPAAVAAANPMTYVDSGDPPLLFLHGQADFLVPHGQSVLLFNRIKAQCGNATFVSVPAADHMMVQIMDPAQYGNETVKTTANCGETVSTGTLNPSWANFVTWVRSGLKLGNACEVTYSTGTWTGAFNGGVVVKNTGTTPVQNWNVSWTWSGNQAITSAWNATVTQTGAQVTAKDAGHNSFIGAGSSQSFGFSATASGTNAIPAQFKMNNIVCTRVP</sequence>
<evidence type="ECO:0000313" key="5">
    <source>
        <dbReference type="EMBL" id="TKK87951.1"/>
    </source>
</evidence>
<dbReference type="SMART" id="SM00637">
    <property type="entry name" value="CBD_II"/>
    <property type="match status" value="1"/>
</dbReference>
<dbReference type="SUPFAM" id="SSF49384">
    <property type="entry name" value="Carbohydrate-binding domain"/>
    <property type="match status" value="1"/>
</dbReference>
<dbReference type="InterPro" id="IPR012291">
    <property type="entry name" value="CBM2_carb-bd_dom_sf"/>
</dbReference>
<gene>
    <name evidence="5" type="ORF">FDA94_15425</name>
</gene>
<dbReference type="Pfam" id="PF00553">
    <property type="entry name" value="CBM_2"/>
    <property type="match status" value="1"/>
</dbReference>
<dbReference type="InterPro" id="IPR049492">
    <property type="entry name" value="BD-FAE-like_dom"/>
</dbReference>
<organism evidence="5 6">
    <name type="scientific">Herbidospora galbida</name>
    <dbReference type="NCBI Taxonomy" id="2575442"/>
    <lineage>
        <taxon>Bacteria</taxon>
        <taxon>Bacillati</taxon>
        <taxon>Actinomycetota</taxon>
        <taxon>Actinomycetes</taxon>
        <taxon>Streptosporangiales</taxon>
        <taxon>Streptosporangiaceae</taxon>
        <taxon>Herbidospora</taxon>
    </lineage>
</organism>
<dbReference type="InterPro" id="IPR008965">
    <property type="entry name" value="CBM2/CBM3_carb-bd_dom_sf"/>
</dbReference>
<accession>A0A4U3MFL6</accession>
<dbReference type="PANTHER" id="PTHR48081">
    <property type="entry name" value="AB HYDROLASE SUPERFAMILY PROTEIN C4A8.06C"/>
    <property type="match status" value="1"/>
</dbReference>
<keyword evidence="3" id="KW-0812">Transmembrane</keyword>
<dbReference type="InterPro" id="IPR001919">
    <property type="entry name" value="CBD2"/>
</dbReference>
<keyword evidence="1" id="KW-0378">Hydrolase</keyword>
<dbReference type="EMBL" id="SZQA01000013">
    <property type="protein sequence ID" value="TKK87951.1"/>
    <property type="molecule type" value="Genomic_DNA"/>
</dbReference>
<dbReference type="Proteomes" id="UP000308705">
    <property type="component" value="Unassembled WGS sequence"/>
</dbReference>
<keyword evidence="3" id="KW-0472">Membrane</keyword>
<feature type="domain" description="CBM2" evidence="4">
    <location>
        <begin position="395"/>
        <end position="504"/>
    </location>
</feature>
<dbReference type="PANTHER" id="PTHR48081:SF13">
    <property type="entry name" value="ALPHA_BETA HYDROLASE"/>
    <property type="match status" value="1"/>
</dbReference>
<reference evidence="5 6" key="1">
    <citation type="submission" date="2019-04" db="EMBL/GenBank/DDBJ databases">
        <title>Herbidospora sp. NEAU-GS14.nov., a novel actinomycete isolated from soil.</title>
        <authorList>
            <person name="Han L."/>
        </authorList>
    </citation>
    <scope>NUCLEOTIDE SEQUENCE [LARGE SCALE GENOMIC DNA]</scope>
    <source>
        <strain evidence="5 6">NEAU-GS14</strain>
    </source>
</reference>
<keyword evidence="6" id="KW-1185">Reference proteome</keyword>
<name>A0A4U3MFL6_9ACTN</name>
<comment type="caution">
    <text evidence="5">The sequence shown here is derived from an EMBL/GenBank/DDBJ whole genome shotgun (WGS) entry which is preliminary data.</text>
</comment>
<keyword evidence="3" id="KW-1133">Transmembrane helix</keyword>
<feature type="region of interest" description="Disordered" evidence="2">
    <location>
        <begin position="45"/>
        <end position="66"/>
    </location>
</feature>
<dbReference type="PROSITE" id="PS51173">
    <property type="entry name" value="CBM2"/>
    <property type="match status" value="1"/>
</dbReference>
<evidence type="ECO:0000313" key="6">
    <source>
        <dbReference type="Proteomes" id="UP000308705"/>
    </source>
</evidence>
<dbReference type="InterPro" id="IPR050300">
    <property type="entry name" value="GDXG_lipolytic_enzyme"/>
</dbReference>
<dbReference type="GO" id="GO:0004553">
    <property type="term" value="F:hydrolase activity, hydrolyzing O-glycosyl compounds"/>
    <property type="evidence" value="ECO:0007669"/>
    <property type="project" value="InterPro"/>
</dbReference>
<protein>
    <recommendedName>
        <fullName evidence="4">CBM2 domain-containing protein</fullName>
    </recommendedName>
</protein>
<dbReference type="GO" id="GO:0005975">
    <property type="term" value="P:carbohydrate metabolic process"/>
    <property type="evidence" value="ECO:0007669"/>
    <property type="project" value="InterPro"/>
</dbReference>
<proteinExistence type="predicted"/>
<feature type="transmembrane region" description="Helical" evidence="3">
    <location>
        <begin position="74"/>
        <end position="95"/>
    </location>
</feature>
<dbReference type="GO" id="GO:0030247">
    <property type="term" value="F:polysaccharide binding"/>
    <property type="evidence" value="ECO:0007669"/>
    <property type="project" value="UniProtKB-UniRule"/>
</dbReference>
<dbReference type="Gene3D" id="3.40.50.1820">
    <property type="entry name" value="alpha/beta hydrolase"/>
    <property type="match status" value="1"/>
</dbReference>
<dbReference type="Pfam" id="PF20434">
    <property type="entry name" value="BD-FAE"/>
    <property type="match status" value="1"/>
</dbReference>
<dbReference type="AlphaFoldDB" id="A0A4U3MFL6"/>
<evidence type="ECO:0000256" key="2">
    <source>
        <dbReference type="SAM" id="MobiDB-lite"/>
    </source>
</evidence>
<evidence type="ECO:0000259" key="4">
    <source>
        <dbReference type="PROSITE" id="PS51173"/>
    </source>
</evidence>